<dbReference type="EMBL" id="JAVIJP010000005">
    <property type="protein sequence ID" value="KAL3652633.1"/>
    <property type="molecule type" value="Genomic_DNA"/>
</dbReference>
<name>A0ABD3EDX5_9LAMI</name>
<dbReference type="PANTHER" id="PTHR46836">
    <property type="entry name" value="AFADIN"/>
    <property type="match status" value="1"/>
</dbReference>
<dbReference type="AlphaFoldDB" id="A0ABD3EDX5"/>
<feature type="domain" description="DUF4378" evidence="1">
    <location>
        <begin position="403"/>
        <end position="544"/>
    </location>
</feature>
<protein>
    <recommendedName>
        <fullName evidence="1">DUF4378 domain-containing protein</fullName>
    </recommendedName>
</protein>
<dbReference type="InterPro" id="IPR025486">
    <property type="entry name" value="DUF4378"/>
</dbReference>
<dbReference type="Proteomes" id="UP001632038">
    <property type="component" value="Unassembled WGS sequence"/>
</dbReference>
<reference evidence="3" key="1">
    <citation type="journal article" date="2024" name="IScience">
        <title>Strigolactones Initiate the Formation of Haustorium-like Structures in Castilleja.</title>
        <authorList>
            <person name="Buerger M."/>
            <person name="Peterson D."/>
            <person name="Chory J."/>
        </authorList>
    </citation>
    <scope>NUCLEOTIDE SEQUENCE [LARGE SCALE GENOMIC DNA]</scope>
</reference>
<evidence type="ECO:0000313" key="3">
    <source>
        <dbReference type="Proteomes" id="UP001632038"/>
    </source>
</evidence>
<evidence type="ECO:0000313" key="2">
    <source>
        <dbReference type="EMBL" id="KAL3652633.1"/>
    </source>
</evidence>
<comment type="caution">
    <text evidence="2">The sequence shown here is derived from an EMBL/GenBank/DDBJ whole genome shotgun (WGS) entry which is preliminary data.</text>
</comment>
<proteinExistence type="predicted"/>
<accession>A0ABD3EDX5</accession>
<dbReference type="PANTHER" id="PTHR46836:SF7">
    <property type="entry name" value="PHOSPHATIDYLINOSITOL N-ACETYGLUCOSAMINLYTRANSFERASE SUBUNIT P-LIKE PROTEIN"/>
    <property type="match status" value="1"/>
</dbReference>
<sequence>MKDITDSVIARLLGFDELRTSHKPIRGKCKVLSERYVRNASSVSIRPRSLVSTGRSCSTKNEIENGDALDKRVDSSASKLKNDGVQSPKSNVLRFLQKYERDSFVCDLDIDYLKKSLEFKSVLEDVKWDRHSGQGYREHEKALKPERGNKEPVCNAIVSCRHICVACTRAMDRISQEERHRSKFDELSRTGHCLLDQSSLANKSRKRNLERWKTAKGFQEVGVRVRGQNHDKTLALTDNKSIPSLSSSCSPVYSSIGVLEDGYLKSLPPFKPDAIKKVRSNGKQGGSNVQEVSVEEAFLNKYSEEESSDYSTCSRICPKRTFQQSPDSVLEQFHMQNSSTFEHFNSIGLQSQLEFDSEDTYSEGSVVLLSGNDDFVAERFNDFSHSSRIVKTWLGDNKSRNSSYMVDVLDEAGPFMDINTWYSLDCPICPSVFEVLEKKYGKQTSWERSERLLLFDRINLGLVAILSPVINSHACETCIRSRVCACLKSDEVEDELWMMLIIQDEEMSDDLSDKALDKWFVAEEAADIICVELEYALFDELTMELASLWDLDE</sequence>
<evidence type="ECO:0000259" key="1">
    <source>
        <dbReference type="Pfam" id="PF14309"/>
    </source>
</evidence>
<keyword evidence="3" id="KW-1185">Reference proteome</keyword>
<gene>
    <name evidence="2" type="ORF">CASFOL_002314</name>
</gene>
<dbReference type="Pfam" id="PF14309">
    <property type="entry name" value="DUF4378"/>
    <property type="match status" value="1"/>
</dbReference>
<organism evidence="2 3">
    <name type="scientific">Castilleja foliolosa</name>
    <dbReference type="NCBI Taxonomy" id="1961234"/>
    <lineage>
        <taxon>Eukaryota</taxon>
        <taxon>Viridiplantae</taxon>
        <taxon>Streptophyta</taxon>
        <taxon>Embryophyta</taxon>
        <taxon>Tracheophyta</taxon>
        <taxon>Spermatophyta</taxon>
        <taxon>Magnoliopsida</taxon>
        <taxon>eudicotyledons</taxon>
        <taxon>Gunneridae</taxon>
        <taxon>Pentapetalae</taxon>
        <taxon>asterids</taxon>
        <taxon>lamiids</taxon>
        <taxon>Lamiales</taxon>
        <taxon>Orobanchaceae</taxon>
        <taxon>Pedicularideae</taxon>
        <taxon>Castillejinae</taxon>
        <taxon>Castilleja</taxon>
    </lineage>
</organism>